<dbReference type="Pfam" id="PF00651">
    <property type="entry name" value="BTB"/>
    <property type="match status" value="1"/>
</dbReference>
<dbReference type="CDD" id="cd00121">
    <property type="entry name" value="MATH"/>
    <property type="match status" value="1"/>
</dbReference>
<dbReference type="PROSITE" id="PS50097">
    <property type="entry name" value="BTB"/>
    <property type="match status" value="1"/>
</dbReference>
<evidence type="ECO:0000313" key="6">
    <source>
        <dbReference type="Proteomes" id="UP001497457"/>
    </source>
</evidence>
<dbReference type="InterPro" id="IPR045005">
    <property type="entry name" value="BPM1-6"/>
</dbReference>
<keyword evidence="6" id="KW-1185">Reference proteome</keyword>
<proteinExistence type="inferred from homology"/>
<feature type="domain" description="BTB" evidence="3">
    <location>
        <begin position="185"/>
        <end position="254"/>
    </location>
</feature>
<dbReference type="CDD" id="cd18280">
    <property type="entry name" value="BTB_POZ_BPM_plant"/>
    <property type="match status" value="1"/>
</dbReference>
<dbReference type="InterPro" id="IPR008974">
    <property type="entry name" value="TRAF-like"/>
</dbReference>
<organism evidence="5 6">
    <name type="scientific">Urochloa decumbens</name>
    <dbReference type="NCBI Taxonomy" id="240449"/>
    <lineage>
        <taxon>Eukaryota</taxon>
        <taxon>Viridiplantae</taxon>
        <taxon>Streptophyta</taxon>
        <taxon>Embryophyta</taxon>
        <taxon>Tracheophyta</taxon>
        <taxon>Spermatophyta</taxon>
        <taxon>Magnoliopsida</taxon>
        <taxon>Liliopsida</taxon>
        <taxon>Poales</taxon>
        <taxon>Poaceae</taxon>
        <taxon>PACMAD clade</taxon>
        <taxon>Panicoideae</taxon>
        <taxon>Panicodae</taxon>
        <taxon>Paniceae</taxon>
        <taxon>Melinidinae</taxon>
        <taxon>Urochloa</taxon>
    </lineage>
</organism>
<comment type="similarity">
    <text evidence="2">Belongs to the Tdpoz family.</text>
</comment>
<dbReference type="Gene3D" id="3.30.710.10">
    <property type="entry name" value="Potassium Channel Kv1.1, Chain A"/>
    <property type="match status" value="1"/>
</dbReference>
<dbReference type="Pfam" id="PF22486">
    <property type="entry name" value="MATH_2"/>
    <property type="match status" value="1"/>
</dbReference>
<dbReference type="Proteomes" id="UP001497457">
    <property type="component" value="Chromosome 25rd"/>
</dbReference>
<reference evidence="6" key="1">
    <citation type="submission" date="2024-06" db="EMBL/GenBank/DDBJ databases">
        <authorList>
            <person name="Ryan C."/>
        </authorList>
    </citation>
    <scope>NUCLEOTIDE SEQUENCE [LARGE SCALE GENOMIC DNA]</scope>
</reference>
<comment type="pathway">
    <text evidence="1">Protein modification; protein ubiquitination.</text>
</comment>
<evidence type="ECO:0000256" key="1">
    <source>
        <dbReference type="ARBA" id="ARBA00004906"/>
    </source>
</evidence>
<dbReference type="InterPro" id="IPR011333">
    <property type="entry name" value="SKP1/BTB/POZ_sf"/>
</dbReference>
<dbReference type="PANTHER" id="PTHR26379:SF441">
    <property type="entry name" value="BTB DOMAIN-CONTAINING PROTEIN"/>
    <property type="match status" value="1"/>
</dbReference>
<dbReference type="EMBL" id="OZ075135">
    <property type="protein sequence ID" value="CAL4997653.1"/>
    <property type="molecule type" value="Genomic_DNA"/>
</dbReference>
<dbReference type="InterPro" id="IPR000210">
    <property type="entry name" value="BTB/POZ_dom"/>
</dbReference>
<evidence type="ECO:0000256" key="2">
    <source>
        <dbReference type="ARBA" id="ARBA00010846"/>
    </source>
</evidence>
<protein>
    <submittedName>
        <fullName evidence="5">Uncharacterized protein</fullName>
    </submittedName>
</protein>
<evidence type="ECO:0000259" key="4">
    <source>
        <dbReference type="PROSITE" id="PS50144"/>
    </source>
</evidence>
<dbReference type="PANTHER" id="PTHR26379">
    <property type="entry name" value="BTB/POZ AND MATH DOMAIN-CONTAINING PROTEIN 1"/>
    <property type="match status" value="1"/>
</dbReference>
<dbReference type="InterPro" id="IPR056423">
    <property type="entry name" value="BACK_BPM_SPOP"/>
</dbReference>
<dbReference type="SMART" id="SM00225">
    <property type="entry name" value="BTB"/>
    <property type="match status" value="1"/>
</dbReference>
<dbReference type="Pfam" id="PF24570">
    <property type="entry name" value="BACK_BPM_SPOP"/>
    <property type="match status" value="1"/>
</dbReference>
<dbReference type="Gene3D" id="1.25.40.420">
    <property type="match status" value="1"/>
</dbReference>
<dbReference type="InterPro" id="IPR002083">
    <property type="entry name" value="MATH/TRAF_dom"/>
</dbReference>
<sequence>MAASQRPEARTASVCTAEAARGTHSFKIAGYSLHKGLGIGKYITSSTFSVGGHEWRLRYYPDGDKDDFRDYAAVFLELLTEHNTKQVRAIYDFRLVNPATGLSASVFSSPTVYHSANRTWGANNWKKRSELEATYLRDDCLVIECDVTVIRETRLEDTERALEIQVPPSDLSDSLGKFLESGEGADVTFEVKGEAFRAHKFMLAARSRVFKAEFYGPMMDNETIKSSITVEDMDPAVFKALLHFIYKDSLPAMDDLDGDENGEMVKHLLVAADRYAVERMKLVCESILCKRLDVESAATILALADQYHCSKLKDACAAFITSSERIDDVLASQEYQHLKRECPAVFMDLWEKAAKSRKSY</sequence>
<reference evidence="5 6" key="2">
    <citation type="submission" date="2024-10" db="EMBL/GenBank/DDBJ databases">
        <authorList>
            <person name="Ryan C."/>
        </authorList>
    </citation>
    <scope>NUCLEOTIDE SEQUENCE [LARGE SCALE GENOMIC DNA]</scope>
</reference>
<dbReference type="Gene3D" id="2.60.210.10">
    <property type="entry name" value="Apoptosis, Tumor Necrosis Factor Receptor Associated Protein 2, Chain A"/>
    <property type="match status" value="1"/>
</dbReference>
<gene>
    <name evidence="5" type="ORF">URODEC1_LOCUS63483</name>
</gene>
<evidence type="ECO:0000259" key="3">
    <source>
        <dbReference type="PROSITE" id="PS50097"/>
    </source>
</evidence>
<dbReference type="PROSITE" id="PS50144">
    <property type="entry name" value="MATH"/>
    <property type="match status" value="1"/>
</dbReference>
<name>A0ABC9BA18_9POAL</name>
<dbReference type="SUPFAM" id="SSF54695">
    <property type="entry name" value="POZ domain"/>
    <property type="match status" value="1"/>
</dbReference>
<dbReference type="SUPFAM" id="SSF49599">
    <property type="entry name" value="TRAF domain-like"/>
    <property type="match status" value="1"/>
</dbReference>
<dbReference type="AlphaFoldDB" id="A0ABC9BA18"/>
<accession>A0ABC9BA18</accession>
<evidence type="ECO:0000313" key="5">
    <source>
        <dbReference type="EMBL" id="CAL4997653.1"/>
    </source>
</evidence>
<feature type="domain" description="MATH" evidence="4">
    <location>
        <begin position="21"/>
        <end position="147"/>
    </location>
</feature>